<protein>
    <submittedName>
        <fullName evidence="1">Uncharacterized protein</fullName>
    </submittedName>
</protein>
<name>A0A0S4UBS8_RALSL</name>
<gene>
    <name evidence="1" type="ORF">PSS4_v1_1070023</name>
</gene>
<dbReference type="EMBL" id="LN899821">
    <property type="protein sequence ID" value="CUV19590.1"/>
    <property type="molecule type" value="Genomic_DNA"/>
</dbReference>
<reference evidence="1" key="1">
    <citation type="submission" date="2015-10" db="EMBL/GenBank/DDBJ databases">
        <authorList>
            <person name="Gilbert D.G."/>
        </authorList>
    </citation>
    <scope>NUCLEOTIDE SEQUENCE</scope>
    <source>
        <strain evidence="1">Phyl III-seqv23</strain>
    </source>
</reference>
<dbReference type="AlphaFoldDB" id="A0A0S4UBS8"/>
<accession>A0A0S4UBS8</accession>
<sequence length="46" mass="5079">MADFFAHLNYVNIAKFWLAAGAGWALLEAARTVHGHFAQRPAGHNE</sequence>
<proteinExistence type="predicted"/>
<organism evidence="1">
    <name type="scientific">Ralstonia solanacearum</name>
    <name type="common">Pseudomonas solanacearum</name>
    <dbReference type="NCBI Taxonomy" id="305"/>
    <lineage>
        <taxon>Bacteria</taxon>
        <taxon>Pseudomonadati</taxon>
        <taxon>Pseudomonadota</taxon>
        <taxon>Betaproteobacteria</taxon>
        <taxon>Burkholderiales</taxon>
        <taxon>Burkholderiaceae</taxon>
        <taxon>Ralstonia</taxon>
        <taxon>Ralstonia solanacearum species complex</taxon>
    </lineage>
</organism>
<evidence type="ECO:0000313" key="1">
    <source>
        <dbReference type="EMBL" id="CUV19590.1"/>
    </source>
</evidence>